<feature type="transmembrane region" description="Helical" evidence="2">
    <location>
        <begin position="66"/>
        <end position="84"/>
    </location>
</feature>
<protein>
    <recommendedName>
        <fullName evidence="5">Tryptophan-rich sensory protein</fullName>
    </recommendedName>
</protein>
<organism evidence="3 4">
    <name type="scientific">Streptomyces antimicrobicus</name>
    <dbReference type="NCBI Taxonomy" id="2883108"/>
    <lineage>
        <taxon>Bacteria</taxon>
        <taxon>Bacillati</taxon>
        <taxon>Actinomycetota</taxon>
        <taxon>Actinomycetes</taxon>
        <taxon>Kitasatosporales</taxon>
        <taxon>Streptomycetaceae</taxon>
        <taxon>Streptomyces</taxon>
    </lineage>
</organism>
<keyword evidence="4" id="KW-1185">Reference proteome</keyword>
<keyword evidence="2" id="KW-0472">Membrane</keyword>
<gene>
    <name evidence="3" type="ORF">LG632_18120</name>
</gene>
<feature type="compositionally biased region" description="Polar residues" evidence="1">
    <location>
        <begin position="1"/>
        <end position="15"/>
    </location>
</feature>
<evidence type="ECO:0000256" key="2">
    <source>
        <dbReference type="SAM" id="Phobius"/>
    </source>
</evidence>
<evidence type="ECO:0000313" key="4">
    <source>
        <dbReference type="Proteomes" id="UP001199054"/>
    </source>
</evidence>
<dbReference type="RefSeq" id="WP_226728373.1">
    <property type="nucleotide sequence ID" value="NZ_JAJAUY010000069.1"/>
</dbReference>
<feature type="region of interest" description="Disordered" evidence="1">
    <location>
        <begin position="1"/>
        <end position="24"/>
    </location>
</feature>
<dbReference type="Proteomes" id="UP001199054">
    <property type="component" value="Unassembled WGS sequence"/>
</dbReference>
<sequence>MSSDGSGPQVHTGTPTPGPGRHSSPLAALGSSAAVAAAAVALGYASWRWAATGLPLEPLPGPPWPYLAVWGVFCLAGCLLWRWATAYTDPEGGAHAIGAVAVAGMRTSLAHRPDVLPLWLYGALVVAACAGAAGWWRGRVRRATADRPSGRPAA</sequence>
<accession>A0ABS8B9L6</accession>
<name>A0ABS8B9L6_9ACTN</name>
<keyword evidence="2" id="KW-1133">Transmembrane helix</keyword>
<feature type="transmembrane region" description="Helical" evidence="2">
    <location>
        <begin position="26"/>
        <end position="45"/>
    </location>
</feature>
<keyword evidence="2" id="KW-0812">Transmembrane</keyword>
<comment type="caution">
    <text evidence="3">The sequence shown here is derived from an EMBL/GenBank/DDBJ whole genome shotgun (WGS) entry which is preliminary data.</text>
</comment>
<evidence type="ECO:0000313" key="3">
    <source>
        <dbReference type="EMBL" id="MCB5181289.1"/>
    </source>
</evidence>
<proteinExistence type="predicted"/>
<reference evidence="3 4" key="1">
    <citation type="submission" date="2021-10" db="EMBL/GenBank/DDBJ databases">
        <title>Streptomyces sp. strain SMC 277, a novel streptomycete isolated from soil.</title>
        <authorList>
            <person name="Chanama M."/>
        </authorList>
    </citation>
    <scope>NUCLEOTIDE SEQUENCE [LARGE SCALE GENOMIC DNA]</scope>
    <source>
        <strain evidence="3 4">SMC 277</strain>
    </source>
</reference>
<feature type="transmembrane region" description="Helical" evidence="2">
    <location>
        <begin position="118"/>
        <end position="136"/>
    </location>
</feature>
<evidence type="ECO:0008006" key="5">
    <source>
        <dbReference type="Google" id="ProtNLM"/>
    </source>
</evidence>
<dbReference type="EMBL" id="JAJAUY010000069">
    <property type="protein sequence ID" value="MCB5181289.1"/>
    <property type="molecule type" value="Genomic_DNA"/>
</dbReference>
<evidence type="ECO:0000256" key="1">
    <source>
        <dbReference type="SAM" id="MobiDB-lite"/>
    </source>
</evidence>